<feature type="compositionally biased region" description="Low complexity" evidence="1">
    <location>
        <begin position="1532"/>
        <end position="1549"/>
    </location>
</feature>
<accession>A0A0N1PEA7</accession>
<feature type="compositionally biased region" description="Polar residues" evidence="1">
    <location>
        <begin position="1118"/>
        <end position="1127"/>
    </location>
</feature>
<feature type="region of interest" description="Disordered" evidence="1">
    <location>
        <begin position="606"/>
        <end position="627"/>
    </location>
</feature>
<reference evidence="2 3" key="1">
    <citation type="journal article" date="2015" name="PLoS Pathog.">
        <title>Leptomonas seymouri: Adaptations to the Dixenous Life Cycle Analyzed by Genome Sequencing, Transcriptome Profiling and Co-infection with Leishmania donovani.</title>
        <authorList>
            <person name="Kraeva N."/>
            <person name="Butenko A."/>
            <person name="Hlavacova J."/>
            <person name="Kostygov A."/>
            <person name="Myskova J."/>
            <person name="Grybchuk D."/>
            <person name="Lestinova T."/>
            <person name="Votypka J."/>
            <person name="Volf P."/>
            <person name="Opperdoes F."/>
            <person name="Flegontov P."/>
            <person name="Lukes J."/>
            <person name="Yurchenko V."/>
        </authorList>
    </citation>
    <scope>NUCLEOTIDE SEQUENCE [LARGE SCALE GENOMIC DNA]</scope>
    <source>
        <strain evidence="2 3">ATCC 30220</strain>
    </source>
</reference>
<feature type="region of interest" description="Disordered" evidence="1">
    <location>
        <begin position="1522"/>
        <end position="1652"/>
    </location>
</feature>
<evidence type="ECO:0000313" key="2">
    <source>
        <dbReference type="EMBL" id="KPI90025.1"/>
    </source>
</evidence>
<feature type="compositionally biased region" description="Basic residues" evidence="1">
    <location>
        <begin position="1638"/>
        <end position="1652"/>
    </location>
</feature>
<feature type="compositionally biased region" description="Basic and acidic residues" evidence="1">
    <location>
        <begin position="210"/>
        <end position="220"/>
    </location>
</feature>
<feature type="compositionally biased region" description="Basic and acidic residues" evidence="1">
    <location>
        <begin position="1571"/>
        <end position="1588"/>
    </location>
</feature>
<dbReference type="OMA" id="MAYAWEL"/>
<gene>
    <name evidence="2" type="ORF">ABL78_0885</name>
</gene>
<feature type="region of interest" description="Disordered" evidence="1">
    <location>
        <begin position="201"/>
        <end position="220"/>
    </location>
</feature>
<dbReference type="Proteomes" id="UP000038009">
    <property type="component" value="Unassembled WGS sequence"/>
</dbReference>
<feature type="region of interest" description="Disordered" evidence="1">
    <location>
        <begin position="1103"/>
        <end position="1136"/>
    </location>
</feature>
<dbReference type="OrthoDB" id="273709at2759"/>
<feature type="compositionally biased region" description="Low complexity" evidence="1">
    <location>
        <begin position="126"/>
        <end position="140"/>
    </location>
</feature>
<organism evidence="2 3">
    <name type="scientific">Leptomonas seymouri</name>
    <dbReference type="NCBI Taxonomy" id="5684"/>
    <lineage>
        <taxon>Eukaryota</taxon>
        <taxon>Discoba</taxon>
        <taxon>Euglenozoa</taxon>
        <taxon>Kinetoplastea</taxon>
        <taxon>Metakinetoplastina</taxon>
        <taxon>Trypanosomatida</taxon>
        <taxon>Trypanosomatidae</taxon>
        <taxon>Leishmaniinae</taxon>
        <taxon>Leptomonas</taxon>
    </lineage>
</organism>
<feature type="compositionally biased region" description="Polar residues" evidence="1">
    <location>
        <begin position="1589"/>
        <end position="1598"/>
    </location>
</feature>
<comment type="caution">
    <text evidence="2">The sequence shown here is derived from an EMBL/GenBank/DDBJ whole genome shotgun (WGS) entry which is preliminary data.</text>
</comment>
<feature type="region of interest" description="Disordered" evidence="1">
    <location>
        <begin position="126"/>
        <end position="147"/>
    </location>
</feature>
<name>A0A0N1PEA7_LEPSE</name>
<dbReference type="VEuPathDB" id="TriTrypDB:Lsey_0012_0440"/>
<feature type="compositionally biased region" description="Basic and acidic residues" evidence="1">
    <location>
        <begin position="1599"/>
        <end position="1637"/>
    </location>
</feature>
<evidence type="ECO:0000313" key="3">
    <source>
        <dbReference type="Proteomes" id="UP000038009"/>
    </source>
</evidence>
<feature type="compositionally biased region" description="Low complexity" evidence="1">
    <location>
        <begin position="606"/>
        <end position="620"/>
    </location>
</feature>
<sequence>MSVAAESIATSSSPWWWTHCSVEDAAEPLDPTADDAAADCLASITAQTAQHTLTHAELLRPYLTHPLADAAAAAAELYDQLKFDALLVPLLGQLRKAMARAWEERAAEQAEVAAGEAAAPRHLCESVNNNSSSNAVSSPSSPLPPASTQESVMAAVCADPVLLRRLRVVQQQVYLAFFKVVLQGLTSGIRAAVSLYEADDSTRAVQTDGDEAKKGRAHEAGTSDRVARGVALLLDGFFARLTEAAISGSTASNTLTSAPAGAHKSRRGHHTSNSFSSSPSASDWFTGMMPLYTRAAQRSVQEAEGETGNEEAHAVARPPIPSPALCLVSYVGMFLQGAGLQLLASEQAAQLPLFTAVVHRVFLSQLAQRCEAVVSSSPSSPPTKAVRSAAAALAHIKSASRFLQHLTDAQLYCEEHSTEIADDDCTAMFHASPSFPLPSVTGTKTATESGAVVVDYSVASLLVLTTYHACSPILSALEKWWTACRRSLSQARADVVAQGSSTDHHESEKEGQDASMKQAELERGAAILKDAEDAWVLVRRHAMVASAIFSNYAETTLLLVPYAALLARLFYSPSVEDEEKAEPSLDAWKACIRELHHVTRAIYSDSSRSHSSSGSSSHGIGTPGGSAGGAAAAVSARPLRPHYRDVGNYTFAVASYLRVPTVLSDAAARVVLNRTEGSHPTCSADITPEVLPLAFSLLQQPLTVLQDRVLNMLITPGAVMSQLKADAMVGETSSVAEKSATSPSAAAVTTSAAAVSSTDSANASPTSARARAAHDRPMTAAEIVELSFPRHYRLLHAIDLAMQYSASRAQELAEATATEAWVSADSLPSLFACFFGAAMDEAFVVRLRDGNGEVCGSELLMFYAAVFRTLARDAFPSVRAALATFLGHAGVHLLEYLRHHIVDQQRHGLAAFFLPPLRALGLDYSTVEDTDISLALAVKPSYAPAMAYFWELPRLFFWKHDDTPAAEVAWRAHVAAQQYLCELMAQATPAKSSFLEIVAEASETAHRRCGKTGGSGAKERAPSTLQVAATDAMIALFLGVCRWCAAQLSGLAGTSSPSSVLPRESVSAALAMLCAPRGTAAATAAPLHPFLMSLQVQLREISGEADEEQAGTEVKSGGVTTETSAEQPATSPPPSTFSSHAVAWLWGCSYHDVAPAHLQTCAKRLLRDFSSRFGQHAPIKTVLGIRAVVEQRMKTEEAADAAAALQKLRCAVDKDVNELLVRQQKREQQEAMAKTAAKATTAAAAEEAEQVEESTMKHKTNAVNGTPQKPDVTVVVAAEVAAAPPATSALASPLTAPAPTLAPTELRGYVDQLLSALVTRARLSPVDGAISAAALTLFIRALSDVHLPIQMTPQDRQRMCERFVFSLTSMMPDLTRAEALSCACSLRLVLGDVVLPFKKSFLETTPSLRVFHGCLSDNEADAFKMVQHTLGDVVTAFQKCQEDGGSATLLSDWKAALLLEQAVPYISLVRSLLEKIRVITRKTVLKRKGHCVELLHQQLARMEKEATREGCNVADDVFHLFTHHPPPPPARPASAVAPAAATTATSPSTGKHESTADELHRRAKRKRGGRREKELKSDVKPIKMEEARGSNSGGNRQNISDEHRKRDEVDDGLRRRSERKRDRGENSDDGDRRDANSRRGHSARGRSRRHRR</sequence>
<feature type="compositionally biased region" description="Basic and acidic residues" evidence="1">
    <location>
        <begin position="502"/>
        <end position="512"/>
    </location>
</feature>
<feature type="region of interest" description="Disordered" evidence="1">
    <location>
        <begin position="252"/>
        <end position="280"/>
    </location>
</feature>
<keyword evidence="3" id="KW-1185">Reference proteome</keyword>
<feature type="compositionally biased region" description="Basic and acidic residues" evidence="1">
    <location>
        <begin position="1550"/>
        <end position="1560"/>
    </location>
</feature>
<proteinExistence type="predicted"/>
<feature type="region of interest" description="Disordered" evidence="1">
    <location>
        <begin position="495"/>
        <end position="517"/>
    </location>
</feature>
<dbReference type="EMBL" id="LJSK01000012">
    <property type="protein sequence ID" value="KPI90025.1"/>
    <property type="molecule type" value="Genomic_DNA"/>
</dbReference>
<feature type="compositionally biased region" description="Basic residues" evidence="1">
    <location>
        <begin position="1561"/>
        <end position="1570"/>
    </location>
</feature>
<evidence type="ECO:0000256" key="1">
    <source>
        <dbReference type="SAM" id="MobiDB-lite"/>
    </source>
</evidence>
<protein>
    <submittedName>
        <fullName evidence="2">Uncharacterized protein</fullName>
    </submittedName>
</protein>